<keyword evidence="5 10" id="KW-0371">Homeobox</keyword>
<dbReference type="PRINTS" id="PR00024">
    <property type="entry name" value="HOMEOBOX"/>
</dbReference>
<dbReference type="OrthoDB" id="6159439at2759"/>
<evidence type="ECO:0000256" key="1">
    <source>
        <dbReference type="ARBA" id="ARBA00004123"/>
    </source>
</evidence>
<proteinExistence type="inferred from homology"/>
<keyword evidence="17" id="KW-1185">Reference proteome</keyword>
<keyword evidence="13" id="KW-0812">Transmembrane</keyword>
<evidence type="ECO:0000256" key="7">
    <source>
        <dbReference type="ARBA" id="ARBA00023163"/>
    </source>
</evidence>
<dbReference type="EMBL" id="CAJPWZ010002408">
    <property type="protein sequence ID" value="CAG2237880.1"/>
    <property type="molecule type" value="Genomic_DNA"/>
</dbReference>
<dbReference type="SMART" id="SM00389">
    <property type="entry name" value="HOX"/>
    <property type="match status" value="1"/>
</dbReference>
<dbReference type="PANTHER" id="PTHR24333">
    <property type="entry name" value="HOMEO BOX HB9 LIKE A-RELATED"/>
    <property type="match status" value="1"/>
</dbReference>
<feature type="signal peptide" evidence="14">
    <location>
        <begin position="1"/>
        <end position="16"/>
    </location>
</feature>
<evidence type="ECO:0000256" key="14">
    <source>
        <dbReference type="SAM" id="SignalP"/>
    </source>
</evidence>
<keyword evidence="13" id="KW-0472">Membrane</keyword>
<evidence type="ECO:0000256" key="5">
    <source>
        <dbReference type="ARBA" id="ARBA00023155"/>
    </source>
</evidence>
<feature type="chain" id="PRO_5035927508" description="Brain-specific homeobox protein homolog" evidence="14">
    <location>
        <begin position="17"/>
        <end position="602"/>
    </location>
</feature>
<evidence type="ECO:0000313" key="16">
    <source>
        <dbReference type="EMBL" id="CAG2237880.1"/>
    </source>
</evidence>
<dbReference type="Proteomes" id="UP000683360">
    <property type="component" value="Unassembled WGS sequence"/>
</dbReference>
<feature type="domain" description="Homeobox" evidence="15">
    <location>
        <begin position="462"/>
        <end position="522"/>
    </location>
</feature>
<dbReference type="Pfam" id="PF00046">
    <property type="entry name" value="Homeodomain"/>
    <property type="match status" value="1"/>
</dbReference>
<keyword evidence="3" id="KW-0805">Transcription regulation</keyword>
<evidence type="ECO:0000313" key="17">
    <source>
        <dbReference type="Proteomes" id="UP000683360"/>
    </source>
</evidence>
<organism evidence="16 17">
    <name type="scientific">Mytilus edulis</name>
    <name type="common">Blue mussel</name>
    <dbReference type="NCBI Taxonomy" id="6550"/>
    <lineage>
        <taxon>Eukaryota</taxon>
        <taxon>Metazoa</taxon>
        <taxon>Spiralia</taxon>
        <taxon>Lophotrochozoa</taxon>
        <taxon>Mollusca</taxon>
        <taxon>Bivalvia</taxon>
        <taxon>Autobranchia</taxon>
        <taxon>Pteriomorphia</taxon>
        <taxon>Mytilida</taxon>
        <taxon>Mytiloidea</taxon>
        <taxon>Mytilidae</taxon>
        <taxon>Mytilinae</taxon>
        <taxon>Mytilus</taxon>
    </lineage>
</organism>
<dbReference type="GO" id="GO:0005634">
    <property type="term" value="C:nucleus"/>
    <property type="evidence" value="ECO:0007669"/>
    <property type="project" value="UniProtKB-SubCell"/>
</dbReference>
<keyword evidence="13" id="KW-1133">Transmembrane helix</keyword>
<dbReference type="FunFam" id="1.10.10.60:FF:000173">
    <property type="entry name" value="brain-specific homeobox protein homolog"/>
    <property type="match status" value="1"/>
</dbReference>
<evidence type="ECO:0000256" key="3">
    <source>
        <dbReference type="ARBA" id="ARBA00023015"/>
    </source>
</evidence>
<keyword evidence="8 10" id="KW-0539">Nucleus</keyword>
<protein>
    <recommendedName>
        <fullName evidence="9">Brain-specific homeobox protein homolog</fullName>
    </recommendedName>
</protein>
<feature type="region of interest" description="Disordered" evidence="12">
    <location>
        <begin position="517"/>
        <end position="602"/>
    </location>
</feature>
<evidence type="ECO:0000256" key="11">
    <source>
        <dbReference type="RuleBase" id="RU000682"/>
    </source>
</evidence>
<dbReference type="InterPro" id="IPR001356">
    <property type="entry name" value="HD"/>
</dbReference>
<dbReference type="CDD" id="cd00086">
    <property type="entry name" value="homeodomain"/>
    <property type="match status" value="1"/>
</dbReference>
<name>A0A8S3U1V7_MYTED</name>
<dbReference type="GO" id="GO:0003677">
    <property type="term" value="F:DNA binding"/>
    <property type="evidence" value="ECO:0007669"/>
    <property type="project" value="UniProtKB-UniRule"/>
</dbReference>
<evidence type="ECO:0000256" key="13">
    <source>
        <dbReference type="SAM" id="Phobius"/>
    </source>
</evidence>
<keyword evidence="6" id="KW-0010">Activator</keyword>
<feature type="compositionally biased region" description="Polar residues" evidence="12">
    <location>
        <begin position="567"/>
        <end position="579"/>
    </location>
</feature>
<dbReference type="SUPFAM" id="SSF46689">
    <property type="entry name" value="Homeodomain-like"/>
    <property type="match status" value="1"/>
</dbReference>
<evidence type="ECO:0000256" key="2">
    <source>
        <dbReference type="ARBA" id="ARBA00007916"/>
    </source>
</evidence>
<evidence type="ECO:0000256" key="10">
    <source>
        <dbReference type="PROSITE-ProRule" id="PRU00108"/>
    </source>
</evidence>
<reference evidence="16" key="1">
    <citation type="submission" date="2021-03" db="EMBL/GenBank/DDBJ databases">
        <authorList>
            <person name="Bekaert M."/>
        </authorList>
    </citation>
    <scope>NUCLEOTIDE SEQUENCE</scope>
</reference>
<keyword evidence="4 10" id="KW-0238">DNA-binding</keyword>
<evidence type="ECO:0000256" key="4">
    <source>
        <dbReference type="ARBA" id="ARBA00023125"/>
    </source>
</evidence>
<feature type="DNA-binding region" description="Homeobox" evidence="10">
    <location>
        <begin position="464"/>
        <end position="523"/>
    </location>
</feature>
<keyword evidence="7" id="KW-0804">Transcription</keyword>
<evidence type="ECO:0000256" key="8">
    <source>
        <dbReference type="ARBA" id="ARBA00023242"/>
    </source>
</evidence>
<feature type="transmembrane region" description="Helical" evidence="13">
    <location>
        <begin position="135"/>
        <end position="156"/>
    </location>
</feature>
<dbReference type="PANTHER" id="PTHR24333:SF8">
    <property type="entry name" value="HOMEOBOX PROTEIN CEH-62"/>
    <property type="match status" value="1"/>
</dbReference>
<sequence>MRGYFALVLCFSAVHCFTTIRVQRGTNAKVKWELSQSVSTTSAAIMRNYTSVIFNIAFGDVSPNTDDTRYQIDKHMSEAIAAIEFTILNVTIEDSNVYTLQDATGKVFGGVTLTVIDFQRTENEPSLSARSSGTMTVVILIVIGAVVLAIVVIVVFRRNYLKRSMSGDSGDNDTTYVNMKDDLDPVSTSARENSYVSAAQIEKPTIDNVYSEVIKKTKPNSDTYPGTEHLLTRETDPETENQLTRETDPETENQLTRVSDQEPEHQQNNEQIDTDQLVYIEVTFDDEKKPEEGTVQKNLIRTTYEEVDFNATAVLANNWTRRRPNHYATRHQKITGLRWQAQIPNDQKSKLKSPELLITGRKMNISSFSENSSSRPTSFFIEDILLNKPKTMCRAEINHGLFRPGIPEYGFQCIPGTHLLYPHQVLQAQNFLHKHSDHPFLIPTAGFPLNPLFQHDSPGKHCRRRKARTVFSDQQLNGLEKRFETQRYLSTPERVELAAQLSLSETQVKTWFQNRRMKHKKLQKKPLDSSTDTNNQSDEHSRDCDTPESNPEDNYFKHPASFPFSHFKSSASTISVPNNQHHDESEPEEEIDVVETDPDETT</sequence>
<dbReference type="GO" id="GO:0000981">
    <property type="term" value="F:DNA-binding transcription factor activity, RNA polymerase II-specific"/>
    <property type="evidence" value="ECO:0007669"/>
    <property type="project" value="InterPro"/>
</dbReference>
<keyword evidence="14" id="KW-0732">Signal</keyword>
<gene>
    <name evidence="16" type="ORF">MEDL_50310</name>
</gene>
<comment type="similarity">
    <text evidence="2">Belongs to the distal-less homeobox family.</text>
</comment>
<comment type="subcellular location">
    <subcellularLocation>
        <location evidence="1 10 11">Nucleus</location>
    </subcellularLocation>
</comment>
<dbReference type="AlphaFoldDB" id="A0A8S3U1V7"/>
<feature type="compositionally biased region" description="Acidic residues" evidence="12">
    <location>
        <begin position="585"/>
        <end position="602"/>
    </location>
</feature>
<dbReference type="InterPro" id="IPR050848">
    <property type="entry name" value="Homeobox_TF"/>
</dbReference>
<dbReference type="InterPro" id="IPR009057">
    <property type="entry name" value="Homeodomain-like_sf"/>
</dbReference>
<feature type="region of interest" description="Disordered" evidence="12">
    <location>
        <begin position="217"/>
        <end position="271"/>
    </location>
</feature>
<evidence type="ECO:0000256" key="9">
    <source>
        <dbReference type="ARBA" id="ARBA00073831"/>
    </source>
</evidence>
<evidence type="ECO:0000256" key="12">
    <source>
        <dbReference type="SAM" id="MobiDB-lite"/>
    </source>
</evidence>
<dbReference type="Gene3D" id="1.10.10.60">
    <property type="entry name" value="Homeodomain-like"/>
    <property type="match status" value="1"/>
</dbReference>
<dbReference type="InterPro" id="IPR020479">
    <property type="entry name" value="HD_metazoa"/>
</dbReference>
<dbReference type="PROSITE" id="PS50071">
    <property type="entry name" value="HOMEOBOX_2"/>
    <property type="match status" value="1"/>
</dbReference>
<evidence type="ECO:0000259" key="15">
    <source>
        <dbReference type="PROSITE" id="PS50071"/>
    </source>
</evidence>
<comment type="caution">
    <text evidence="16">The sequence shown here is derived from an EMBL/GenBank/DDBJ whole genome shotgun (WGS) entry which is preliminary data.</text>
</comment>
<dbReference type="PROSITE" id="PS00027">
    <property type="entry name" value="HOMEOBOX_1"/>
    <property type="match status" value="1"/>
</dbReference>
<evidence type="ECO:0000256" key="6">
    <source>
        <dbReference type="ARBA" id="ARBA00023159"/>
    </source>
</evidence>
<dbReference type="InterPro" id="IPR017970">
    <property type="entry name" value="Homeobox_CS"/>
</dbReference>
<accession>A0A8S3U1V7</accession>